<dbReference type="InterPro" id="IPR038502">
    <property type="entry name" value="M1_LTA-4_hydro/amino_C_sf"/>
</dbReference>
<evidence type="ECO:0000256" key="5">
    <source>
        <dbReference type="ARBA" id="ARBA00022723"/>
    </source>
</evidence>
<keyword evidence="6 13" id="KW-0378">Hydrolase</keyword>
<dbReference type="InterPro" id="IPR045357">
    <property type="entry name" value="Aminopeptidase_N-like_N"/>
</dbReference>
<protein>
    <submittedName>
        <fullName evidence="13">Leukotriene A-4 hydrolase homolog</fullName>
    </submittedName>
</protein>
<dbReference type="InterPro" id="IPR015211">
    <property type="entry name" value="Peptidase_M1_C"/>
</dbReference>
<feature type="binding site" evidence="11">
    <location>
        <position position="307"/>
    </location>
    <ligand>
        <name>Zn(2+)</name>
        <dbReference type="ChEBI" id="CHEBI:29105"/>
        <note>catalytic</note>
    </ligand>
</feature>
<dbReference type="GO" id="GO:0005737">
    <property type="term" value="C:cytoplasm"/>
    <property type="evidence" value="ECO:0007669"/>
    <property type="project" value="UniProtKB-SubCell"/>
</dbReference>
<dbReference type="SUPFAM" id="SSF55486">
    <property type="entry name" value="Metalloproteases ('zincins'), catalytic domain"/>
    <property type="match status" value="1"/>
</dbReference>
<evidence type="ECO:0000256" key="10">
    <source>
        <dbReference type="PIRSR" id="PIRSR634015-2"/>
    </source>
</evidence>
<dbReference type="Gene3D" id="1.10.390.10">
    <property type="entry name" value="Neutral Protease Domain 2"/>
    <property type="match status" value="1"/>
</dbReference>
<dbReference type="InterPro" id="IPR034015">
    <property type="entry name" value="M1_LTA4H"/>
</dbReference>
<dbReference type="GO" id="GO:0008270">
    <property type="term" value="F:zinc ion binding"/>
    <property type="evidence" value="ECO:0007669"/>
    <property type="project" value="InterPro"/>
</dbReference>
<dbReference type="FunFam" id="3.30.2010.30:FF:000001">
    <property type="entry name" value="Leukotriene A(4) hydrolase"/>
    <property type="match status" value="1"/>
</dbReference>
<keyword evidence="4" id="KW-0645">Protease</keyword>
<dbReference type="Gene3D" id="2.60.40.1730">
    <property type="entry name" value="tricorn interacting facor f3 domain"/>
    <property type="match status" value="1"/>
</dbReference>
<evidence type="ECO:0000313" key="14">
    <source>
        <dbReference type="Proteomes" id="UP000762676"/>
    </source>
</evidence>
<keyword evidence="14" id="KW-1185">Reference proteome</keyword>
<evidence type="ECO:0000256" key="11">
    <source>
        <dbReference type="PIRSR" id="PIRSR634015-3"/>
    </source>
</evidence>
<dbReference type="Gene3D" id="1.25.40.320">
    <property type="entry name" value="Peptidase M1, leukotriene A4 hydrolase/aminopeptidase C-terminal domain"/>
    <property type="match status" value="1"/>
</dbReference>
<dbReference type="AlphaFoldDB" id="A0AAV4JQ51"/>
<keyword evidence="5 11" id="KW-0479">Metal-binding</keyword>
<feature type="domain" description="Peptidase M1 leukotriene A4 hydrolase/aminopeptidase C-terminal" evidence="12">
    <location>
        <begin position="482"/>
        <end position="628"/>
    </location>
</feature>
<evidence type="ECO:0000256" key="4">
    <source>
        <dbReference type="ARBA" id="ARBA00022670"/>
    </source>
</evidence>
<dbReference type="Gene3D" id="3.30.2010.30">
    <property type="match status" value="1"/>
</dbReference>
<dbReference type="Pfam" id="PF09127">
    <property type="entry name" value="Leuk-A4-hydro_C"/>
    <property type="match status" value="1"/>
</dbReference>
<evidence type="ECO:0000313" key="13">
    <source>
        <dbReference type="EMBL" id="GFS23082.1"/>
    </source>
</evidence>
<dbReference type="GO" id="GO:0070006">
    <property type="term" value="F:metalloaminopeptidase activity"/>
    <property type="evidence" value="ECO:0007669"/>
    <property type="project" value="TreeGrafter"/>
</dbReference>
<evidence type="ECO:0000256" key="7">
    <source>
        <dbReference type="ARBA" id="ARBA00022833"/>
    </source>
</evidence>
<dbReference type="CDD" id="cd09599">
    <property type="entry name" value="M1_LTA4H"/>
    <property type="match status" value="1"/>
</dbReference>
<evidence type="ECO:0000256" key="1">
    <source>
        <dbReference type="ARBA" id="ARBA00004496"/>
    </source>
</evidence>
<feature type="active site" description="Proton donor" evidence="9">
    <location>
        <position position="391"/>
    </location>
</feature>
<dbReference type="InterPro" id="IPR001930">
    <property type="entry name" value="Peptidase_M1"/>
</dbReference>
<dbReference type="InterPro" id="IPR016024">
    <property type="entry name" value="ARM-type_fold"/>
</dbReference>
<reference evidence="13 14" key="1">
    <citation type="journal article" date="2021" name="Elife">
        <title>Chloroplast acquisition without the gene transfer in kleptoplastic sea slugs, Plakobranchus ocellatus.</title>
        <authorList>
            <person name="Maeda T."/>
            <person name="Takahashi S."/>
            <person name="Yoshida T."/>
            <person name="Shimamura S."/>
            <person name="Takaki Y."/>
            <person name="Nagai Y."/>
            <person name="Toyoda A."/>
            <person name="Suzuki Y."/>
            <person name="Arimoto A."/>
            <person name="Ishii H."/>
            <person name="Satoh N."/>
            <person name="Nishiyama T."/>
            <person name="Hasebe M."/>
            <person name="Maruyama T."/>
            <person name="Minagawa J."/>
            <person name="Obokata J."/>
            <person name="Shigenobu S."/>
        </authorList>
    </citation>
    <scope>NUCLEOTIDE SEQUENCE [LARGE SCALE GENOMIC DNA]</scope>
</reference>
<dbReference type="PANTHER" id="PTHR45726:SF3">
    <property type="entry name" value="LEUKOTRIENE A-4 HYDROLASE"/>
    <property type="match status" value="1"/>
</dbReference>
<evidence type="ECO:0000259" key="12">
    <source>
        <dbReference type="SMART" id="SM01263"/>
    </source>
</evidence>
<keyword evidence="7 11" id="KW-0862">Zinc</keyword>
<evidence type="ECO:0000256" key="6">
    <source>
        <dbReference type="ARBA" id="ARBA00022801"/>
    </source>
</evidence>
<evidence type="ECO:0000256" key="2">
    <source>
        <dbReference type="ARBA" id="ARBA00010136"/>
    </source>
</evidence>
<feature type="binding site" evidence="11">
    <location>
        <position position="303"/>
    </location>
    <ligand>
        <name>Zn(2+)</name>
        <dbReference type="ChEBI" id="CHEBI:29105"/>
        <note>catalytic</note>
    </ligand>
</feature>
<dbReference type="InterPro" id="IPR027268">
    <property type="entry name" value="Peptidase_M4/M1_CTD_sf"/>
</dbReference>
<feature type="binding site" evidence="11">
    <location>
        <position position="326"/>
    </location>
    <ligand>
        <name>Zn(2+)</name>
        <dbReference type="ChEBI" id="CHEBI:29105"/>
        <note>catalytic</note>
    </ligand>
</feature>
<accession>A0AAV4JQ51</accession>
<comment type="similarity">
    <text evidence="2">Belongs to the peptidase M1 family.</text>
</comment>
<organism evidence="13 14">
    <name type="scientific">Elysia marginata</name>
    <dbReference type="NCBI Taxonomy" id="1093978"/>
    <lineage>
        <taxon>Eukaryota</taxon>
        <taxon>Metazoa</taxon>
        <taxon>Spiralia</taxon>
        <taxon>Lophotrochozoa</taxon>
        <taxon>Mollusca</taxon>
        <taxon>Gastropoda</taxon>
        <taxon>Heterobranchia</taxon>
        <taxon>Euthyneura</taxon>
        <taxon>Panpulmonata</taxon>
        <taxon>Sacoglossa</taxon>
        <taxon>Placobranchoidea</taxon>
        <taxon>Plakobranchidae</taxon>
        <taxon>Elysia</taxon>
    </lineage>
</organism>
<feature type="active site" description="Proton acceptor" evidence="9">
    <location>
        <position position="304"/>
    </location>
</feature>
<dbReference type="InterPro" id="IPR014782">
    <property type="entry name" value="Peptidase_M1_dom"/>
</dbReference>
<dbReference type="SUPFAM" id="SSF48371">
    <property type="entry name" value="ARM repeat"/>
    <property type="match status" value="1"/>
</dbReference>
<evidence type="ECO:0000256" key="3">
    <source>
        <dbReference type="ARBA" id="ARBA00022490"/>
    </source>
</evidence>
<keyword evidence="8" id="KW-0482">Metalloprotease</keyword>
<comment type="caution">
    <text evidence="13">The sequence shown here is derived from an EMBL/GenBank/DDBJ whole genome shotgun (WGS) entry which is preliminary data.</text>
</comment>
<evidence type="ECO:0000256" key="8">
    <source>
        <dbReference type="ARBA" id="ARBA00023049"/>
    </source>
</evidence>
<feature type="binding site" evidence="10">
    <location>
        <begin position="140"/>
        <end position="142"/>
    </location>
    <ligand>
        <name>a peptide</name>
        <dbReference type="ChEBI" id="CHEBI:60466"/>
    </ligand>
</feature>
<dbReference type="InterPro" id="IPR042097">
    <property type="entry name" value="Aminopeptidase_N-like_N_sf"/>
</dbReference>
<dbReference type="SUPFAM" id="SSF63737">
    <property type="entry name" value="Leukotriene A4 hydrolase N-terminal domain"/>
    <property type="match status" value="1"/>
</dbReference>
<feature type="binding site" evidence="10">
    <location>
        <begin position="583"/>
        <end position="585"/>
    </location>
    <ligand>
        <name>a peptide</name>
        <dbReference type="ChEBI" id="CHEBI:60466"/>
    </ligand>
</feature>
<dbReference type="PRINTS" id="PR00756">
    <property type="entry name" value="ALADIPTASE"/>
</dbReference>
<sequence length="635" mass="72190">MSKLHADCVEDAATCSNFKDVKTAHLHLDLDVNFQKKEISGWIELALTSQKDGLDLVTLDSHETLNVLQVKDKNSDEVLEFAEKPFAAYGTMLTIKLSSPKPRGCEFVLDIQYVASTGPGVCWLDPVQTEDKKHPFMYTQGQSVLNRSFFPCQDTPSIKACYSAFVKVPAGLKAIMSANSSGFGERKNRAGDDQCYYFEMSVPISGYLVALAVGDLKCKPIGPRSSVYAEPSVVDKAKAEFEGVVEDFLQAGETLFGPYVWGRYDILVMPPSFPYGGMENPCLTFVTPCIVVGDKSLTDVVIHEITHSWFGNLVTNANWGEFWLNEGFTMFGQRRIEEHLYGRPWMCLEATTGQALLKRHMDEEGDSDLTKLRIVLESGIDPDDTYTETPYEKGFMFVCYLRYLALKDGQDFSVFDDFLKAYLNKYKYQSVVSEDLFDFYFEYFPHVKQGKLHEKPGFEFHKTWLLAPGWPPYEPDISAGDELIRPVDTLVPLFTSSSESEQQNRVPNIEAEWSTYQILHFLDSLAEKSPLPADGMQRLLQEFPFLVTSRNAEIRLRWCEIVIKNDVSSHFKDIRAFLKSQGKQKYTKPLYQHMVKGSEEVRALAVQVYTETRANLHENVRGYIIDILREAKLME</sequence>
<dbReference type="Proteomes" id="UP000762676">
    <property type="component" value="Unassembled WGS sequence"/>
</dbReference>
<proteinExistence type="inferred from homology"/>
<dbReference type="GO" id="GO:0006508">
    <property type="term" value="P:proteolysis"/>
    <property type="evidence" value="ECO:0007669"/>
    <property type="project" value="UniProtKB-KW"/>
</dbReference>
<dbReference type="Pfam" id="PF17900">
    <property type="entry name" value="Peptidase_M1_N"/>
    <property type="match status" value="1"/>
</dbReference>
<dbReference type="PANTHER" id="PTHR45726">
    <property type="entry name" value="LEUKOTRIENE A-4 HYDROLASE"/>
    <property type="match status" value="1"/>
</dbReference>
<dbReference type="SMART" id="SM01263">
    <property type="entry name" value="Leuk-A4-hydro_C"/>
    <property type="match status" value="1"/>
</dbReference>
<comment type="subcellular location">
    <subcellularLocation>
        <location evidence="1">Cytoplasm</location>
    </subcellularLocation>
</comment>
<evidence type="ECO:0000256" key="9">
    <source>
        <dbReference type="PIRSR" id="PIRSR634015-1"/>
    </source>
</evidence>
<dbReference type="InterPro" id="IPR049980">
    <property type="entry name" value="LTA4H_cat"/>
</dbReference>
<comment type="cofactor">
    <cofactor evidence="11">
        <name>Zn(2+)</name>
        <dbReference type="ChEBI" id="CHEBI:29105"/>
    </cofactor>
    <text evidence="11">Binds 1 zinc ion per subunit.</text>
</comment>
<keyword evidence="3" id="KW-0963">Cytoplasm</keyword>
<dbReference type="EMBL" id="BMAT01010240">
    <property type="protein sequence ID" value="GFS23082.1"/>
    <property type="molecule type" value="Genomic_DNA"/>
</dbReference>
<name>A0AAV4JQ51_9GAST</name>
<dbReference type="Pfam" id="PF01433">
    <property type="entry name" value="Peptidase_M1"/>
    <property type="match status" value="1"/>
</dbReference>
<gene>
    <name evidence="13" type="ORF">ElyMa_005125000</name>
</gene>
<feature type="binding site" evidence="10">
    <location>
        <begin position="274"/>
        <end position="279"/>
    </location>
    <ligand>
        <name>a peptide</name>
        <dbReference type="ChEBI" id="CHEBI:60466"/>
    </ligand>
</feature>